<accession>B5VGK2</accession>
<feature type="signal peptide" evidence="6">
    <location>
        <begin position="1"/>
        <end position="23"/>
    </location>
</feature>
<dbReference type="CDD" id="cd00866">
    <property type="entry name" value="PEBP_euk"/>
    <property type="match status" value="1"/>
</dbReference>
<evidence type="ECO:0000256" key="1">
    <source>
        <dbReference type="ARBA" id="ARBA00004173"/>
    </source>
</evidence>
<evidence type="ECO:0000256" key="5">
    <source>
        <dbReference type="ARBA" id="ARBA00039444"/>
    </source>
</evidence>
<dbReference type="Proteomes" id="UP000008988">
    <property type="component" value="Unassembled WGS sequence"/>
</dbReference>
<evidence type="ECO:0000313" key="8">
    <source>
        <dbReference type="Proteomes" id="UP000008988"/>
    </source>
</evidence>
<dbReference type="EMBL" id="ABSV01000518">
    <property type="protein sequence ID" value="EDZ72943.1"/>
    <property type="molecule type" value="Genomic_DNA"/>
</dbReference>
<keyword evidence="6" id="KW-0732">Signal</keyword>
<dbReference type="PANTHER" id="PTHR11362:SF82">
    <property type="entry name" value="PHOSPHATIDYLETHANOLAMINE-BINDING PROTEIN 4"/>
    <property type="match status" value="1"/>
</dbReference>
<evidence type="ECO:0000256" key="2">
    <source>
        <dbReference type="ARBA" id="ARBA00023128"/>
    </source>
</evidence>
<dbReference type="Gene3D" id="1.20.58.1180">
    <property type="match status" value="1"/>
</dbReference>
<dbReference type="InterPro" id="IPR008914">
    <property type="entry name" value="PEBP"/>
</dbReference>
<dbReference type="InterPro" id="IPR035810">
    <property type="entry name" value="PEBP_euk"/>
</dbReference>
<dbReference type="SUPFAM" id="SSF49777">
    <property type="entry name" value="PEBP-like"/>
    <property type="match status" value="1"/>
</dbReference>
<reference evidence="7 8" key="1">
    <citation type="journal article" date="2008" name="FEMS Yeast Res.">
        <title>Comparative genome analysis of a Saccharomyces cerevisiae wine strain.</title>
        <authorList>
            <person name="Borneman A.R."/>
            <person name="Forgan A.H."/>
            <person name="Pretorius I.S."/>
            <person name="Chambers P.J."/>
        </authorList>
    </citation>
    <scope>NUCLEOTIDE SEQUENCE [LARGE SCALE GENOMIC DNA]</scope>
    <source>
        <strain evidence="7 8">AWRI1631</strain>
    </source>
</reference>
<comment type="caution">
    <text evidence="7">The sequence shown here is derived from an EMBL/GenBank/DDBJ whole genome shotgun (WGS) entry which is preliminary data.</text>
</comment>
<dbReference type="GO" id="GO:0005739">
    <property type="term" value="C:mitochondrion"/>
    <property type="evidence" value="ECO:0007669"/>
    <property type="project" value="UniProtKB-SubCell"/>
</dbReference>
<evidence type="ECO:0000313" key="7">
    <source>
        <dbReference type="EMBL" id="EDZ72943.1"/>
    </source>
</evidence>
<evidence type="ECO:0000256" key="3">
    <source>
        <dbReference type="ARBA" id="ARBA00037226"/>
    </source>
</evidence>
<comment type="function">
    <text evidence="3">Component of the mitochondrial ribosome (mitoribosome), a dedicated translation machinery responsible for the synthesis of mitochondrial genome-encoded proteins, including at least some of the essential transmembrane subunits of the mitochondrial respiratory chain. The mitoribosomes are attached to the mitochondrial inner membrane and translation products are cotranslationally integrated into the membrane.</text>
</comment>
<protein>
    <recommendedName>
        <fullName evidence="5">Large ribosomal subunit protein mL38</fullName>
    </recommendedName>
</protein>
<dbReference type="FunFam" id="3.90.280.10:FF:000004">
    <property type="entry name" value="Mitochondrial large ribosomal subunit YmL35"/>
    <property type="match status" value="1"/>
</dbReference>
<evidence type="ECO:0000256" key="6">
    <source>
        <dbReference type="SAM" id="SignalP"/>
    </source>
</evidence>
<organism evidence="7 8">
    <name type="scientific">Saccharomyces cerevisiae (strain AWRI1631)</name>
    <name type="common">Baker's yeast</name>
    <dbReference type="NCBI Taxonomy" id="545124"/>
    <lineage>
        <taxon>Eukaryota</taxon>
        <taxon>Fungi</taxon>
        <taxon>Dikarya</taxon>
        <taxon>Ascomycota</taxon>
        <taxon>Saccharomycotina</taxon>
        <taxon>Saccharomycetes</taxon>
        <taxon>Saccharomycetales</taxon>
        <taxon>Saccharomycetaceae</taxon>
        <taxon>Saccharomyces</taxon>
    </lineage>
</organism>
<dbReference type="Gene3D" id="3.90.280.10">
    <property type="entry name" value="PEBP-like"/>
    <property type="match status" value="1"/>
</dbReference>
<dbReference type="InterPro" id="IPR036610">
    <property type="entry name" value="PEBP-like_sf"/>
</dbReference>
<feature type="chain" id="PRO_5002836943" description="Large ribosomal subunit protein mL38" evidence="6">
    <location>
        <begin position="24"/>
        <end position="427"/>
    </location>
</feature>
<comment type="subcellular location">
    <subcellularLocation>
        <location evidence="1">Mitochondrion</location>
    </subcellularLocation>
</comment>
<comment type="similarity">
    <text evidence="4">Belongs to the phosphatidylethanolamine-binding protein family. Mitochondrion-specific ribosomal protein mL38 subfamily.</text>
</comment>
<keyword evidence="2" id="KW-0496">Mitochondrion</keyword>
<sequence>MYSFFIFLCVWDLLSQSFQIFRAKPEAGRSGIRQQYPIQYHTTAKSLFRDLYRNQGHCRTMLRRSIHTTKILQKPNATSHIWSDFTTRPSSLSIQSSKVKNYLFQKKASLDPPSISRRSNRIKYSPPEHIDEIFRMSYDFLEQRSSKFYELANKTKNPLKKDALLIKAEINNPEVQYNFQFNNKLNNVKDIIDYDVPVYRHLGKQHWESYGQMLLMQRLETLAAIPDTLPTLVPRAEVNIKFPFSTGVNKWIEPGEFLSSNVTSMRPIFKIQEYELVNVKKQLYTVLIVNPDVPDLSNDSFKTALCYGLVNINLTYNDNLIDPRKFHSSNIIADYLPPVPEKNAGKQRFVVWVFRQPLIEDKQGPNMLEIDRKELSRDDFDIRQFTKKYNLTAIGAHIWRSEWDAKVAAVREKYGLPPGRVFSRVRR</sequence>
<proteinExistence type="inferred from homology"/>
<name>B5VGK2_YEAS6</name>
<evidence type="ECO:0000256" key="4">
    <source>
        <dbReference type="ARBA" id="ARBA00038016"/>
    </source>
</evidence>
<dbReference type="PANTHER" id="PTHR11362">
    <property type="entry name" value="PHOSPHATIDYLETHANOLAMINE-BINDING PROTEIN"/>
    <property type="match status" value="1"/>
</dbReference>
<dbReference type="Pfam" id="PF01161">
    <property type="entry name" value="PBP"/>
    <property type="match status" value="1"/>
</dbReference>
<dbReference type="AlphaFoldDB" id="B5VGK2"/>
<dbReference type="OrthoDB" id="2153661at2759"/>
<gene>
    <name evidence="7" type="ORF">AWRI1631_45370</name>
</gene>